<keyword evidence="2" id="KW-1185">Reference proteome</keyword>
<sequence length="138" mass="14887">MEYAGSSLRLPPPSRSQSVASSLAMLRDVLAVCLPHTAKVALTYIVETRIQTCRRLIPIVSRRGGPCLGDSIILRRWTYSSRLDPGTPASPVGQGAGQGVAGSWERSIRTKMGTTLSRAWVAWLSSQIPAAEAIRTIL</sequence>
<dbReference type="RefSeq" id="XP_025431397.1">
    <property type="nucleotide sequence ID" value="XM_025575071.1"/>
</dbReference>
<proteinExistence type="predicted"/>
<dbReference type="Proteomes" id="UP000248349">
    <property type="component" value="Unassembled WGS sequence"/>
</dbReference>
<dbReference type="EMBL" id="KZ821232">
    <property type="protein sequence ID" value="PYH45415.1"/>
    <property type="molecule type" value="Genomic_DNA"/>
</dbReference>
<organism evidence="1 2">
    <name type="scientific">Aspergillus saccharolyticus JOP 1030-1</name>
    <dbReference type="NCBI Taxonomy" id="1450539"/>
    <lineage>
        <taxon>Eukaryota</taxon>
        <taxon>Fungi</taxon>
        <taxon>Dikarya</taxon>
        <taxon>Ascomycota</taxon>
        <taxon>Pezizomycotina</taxon>
        <taxon>Eurotiomycetes</taxon>
        <taxon>Eurotiomycetidae</taxon>
        <taxon>Eurotiales</taxon>
        <taxon>Aspergillaceae</taxon>
        <taxon>Aspergillus</taxon>
        <taxon>Aspergillus subgen. Circumdati</taxon>
    </lineage>
</organism>
<gene>
    <name evidence="1" type="ORF">BP01DRAFT_356929</name>
</gene>
<dbReference type="GeneID" id="37076299"/>
<protein>
    <submittedName>
        <fullName evidence="1">Uncharacterized protein</fullName>
    </submittedName>
</protein>
<name>A0A318ZDS2_9EURO</name>
<evidence type="ECO:0000313" key="1">
    <source>
        <dbReference type="EMBL" id="PYH45415.1"/>
    </source>
</evidence>
<dbReference type="OrthoDB" id="10598368at2759"/>
<dbReference type="AlphaFoldDB" id="A0A318ZDS2"/>
<evidence type="ECO:0000313" key="2">
    <source>
        <dbReference type="Proteomes" id="UP000248349"/>
    </source>
</evidence>
<reference evidence="1 2" key="1">
    <citation type="submission" date="2016-12" db="EMBL/GenBank/DDBJ databases">
        <title>The genomes of Aspergillus section Nigri reveals drivers in fungal speciation.</title>
        <authorList>
            <consortium name="DOE Joint Genome Institute"/>
            <person name="Vesth T.C."/>
            <person name="Nybo J."/>
            <person name="Theobald S."/>
            <person name="Brandl J."/>
            <person name="Frisvad J.C."/>
            <person name="Nielsen K.F."/>
            <person name="Lyhne E.K."/>
            <person name="Kogle M.E."/>
            <person name="Kuo A."/>
            <person name="Riley R."/>
            <person name="Clum A."/>
            <person name="Nolan M."/>
            <person name="Lipzen A."/>
            <person name="Salamov A."/>
            <person name="Henrissat B."/>
            <person name="Wiebenga A."/>
            <person name="De Vries R.P."/>
            <person name="Grigoriev I.V."/>
            <person name="Mortensen U.H."/>
            <person name="Andersen M.R."/>
            <person name="Baker S.E."/>
        </authorList>
    </citation>
    <scope>NUCLEOTIDE SEQUENCE [LARGE SCALE GENOMIC DNA]</scope>
    <source>
        <strain evidence="1 2">JOP 1030-1</strain>
    </source>
</reference>
<accession>A0A318ZDS2</accession>